<dbReference type="PRINTS" id="PR00184">
    <property type="entry name" value="NEISSPPORIN"/>
</dbReference>
<dbReference type="SUPFAM" id="SSF56935">
    <property type="entry name" value="Porins"/>
    <property type="match status" value="1"/>
</dbReference>
<dbReference type="CDD" id="cd00342">
    <property type="entry name" value="gram_neg_porins"/>
    <property type="match status" value="1"/>
</dbReference>
<protein>
    <recommendedName>
        <fullName evidence="12">Porin domain-containing protein</fullName>
    </recommendedName>
</protein>
<accession>A0A059KM43</accession>
<feature type="chain" id="PRO_5001575915" description="Porin domain-containing protein" evidence="11">
    <location>
        <begin position="21"/>
        <end position="308"/>
    </location>
</feature>
<evidence type="ECO:0000313" key="14">
    <source>
        <dbReference type="Proteomes" id="UP000026714"/>
    </source>
</evidence>
<comment type="subunit">
    <text evidence="2">Homotrimer.</text>
</comment>
<dbReference type="InterPro" id="IPR023614">
    <property type="entry name" value="Porin_dom_sf"/>
</dbReference>
<evidence type="ECO:0000256" key="10">
    <source>
        <dbReference type="ARBA" id="ARBA00023237"/>
    </source>
</evidence>
<keyword evidence="3" id="KW-0813">Transport</keyword>
<dbReference type="GO" id="GO:0006811">
    <property type="term" value="P:monoatomic ion transport"/>
    <property type="evidence" value="ECO:0007669"/>
    <property type="project" value="UniProtKB-KW"/>
</dbReference>
<keyword evidence="6 11" id="KW-0732">Signal</keyword>
<evidence type="ECO:0000256" key="9">
    <source>
        <dbReference type="ARBA" id="ARBA00023136"/>
    </source>
</evidence>
<keyword evidence="4" id="KW-1134">Transmembrane beta strand</keyword>
<evidence type="ECO:0000256" key="5">
    <source>
        <dbReference type="ARBA" id="ARBA00022692"/>
    </source>
</evidence>
<dbReference type="STRING" id="34103.SAMN05421778_11947"/>
<reference evidence="13 14" key="1">
    <citation type="journal article" date="2014" name="FEMS Microbiol. Ecol.">
        <title>Sphaerotilus natans encrusted with nanoball-shaped Fe(III) oxide minerals formed by nitrate-reducing mixotrophic Fe(II) oxidation.</title>
        <authorList>
            <person name="Park S."/>
            <person name="Kim D.H."/>
            <person name="Lee J.H."/>
            <person name="Hur H.G."/>
        </authorList>
    </citation>
    <scope>NUCLEOTIDE SEQUENCE [LARGE SCALE GENOMIC DNA]</scope>
    <source>
        <strain evidence="13 14">DSM 6575</strain>
    </source>
</reference>
<evidence type="ECO:0000256" key="3">
    <source>
        <dbReference type="ARBA" id="ARBA00022448"/>
    </source>
</evidence>
<gene>
    <name evidence="13" type="ORF">X805_18590</name>
</gene>
<evidence type="ECO:0000259" key="12">
    <source>
        <dbReference type="Pfam" id="PF13609"/>
    </source>
</evidence>
<evidence type="ECO:0000256" key="7">
    <source>
        <dbReference type="ARBA" id="ARBA00023065"/>
    </source>
</evidence>
<evidence type="ECO:0000256" key="8">
    <source>
        <dbReference type="ARBA" id="ARBA00023114"/>
    </source>
</evidence>
<comment type="caution">
    <text evidence="13">The sequence shown here is derived from an EMBL/GenBank/DDBJ whole genome shotgun (WGS) entry which is preliminary data.</text>
</comment>
<dbReference type="RefSeq" id="WP_051631836.1">
    <property type="nucleotide sequence ID" value="NZ_AZRA01000048.1"/>
</dbReference>
<organism evidence="13 14">
    <name type="scientific">Sphaerotilus natans subsp. natans DSM 6575</name>
    <dbReference type="NCBI Taxonomy" id="1286631"/>
    <lineage>
        <taxon>Bacteria</taxon>
        <taxon>Pseudomonadati</taxon>
        <taxon>Pseudomonadota</taxon>
        <taxon>Betaproteobacteria</taxon>
        <taxon>Burkholderiales</taxon>
        <taxon>Sphaerotilaceae</taxon>
        <taxon>Sphaerotilus</taxon>
    </lineage>
</organism>
<sequence length="308" mass="31802">MKKSLLALAVLGAFAGAASAQSSVTLYGKLDLGFAKTAGSADKQVRDGSGSRVGFRGVEDLGGGLKAMFQFEHRFNPDTGDQAATLFWQGVSTVGLGGSFGTVNLGRQYTAAFSLATNVIDPFGGDTVAGLRGESLTKSVGRLRTENSVRYDGAFGGLKVAADIAETPAGGVDRPYSVAAQYAAGPFMVAASYDNPTGANDNLATLGGSYAFGPAKVSLGIGRGDNNSNVRVKQALAGVTVNVGAAGQVLAGYAQQEVGTADATKKVSLGYRHNLSKRTQLYTDVTRVNDLLSKTEKTGYDFGVIHTF</sequence>
<evidence type="ECO:0000256" key="1">
    <source>
        <dbReference type="ARBA" id="ARBA00004571"/>
    </source>
</evidence>
<dbReference type="Pfam" id="PF13609">
    <property type="entry name" value="Porin_4"/>
    <property type="match status" value="1"/>
</dbReference>
<evidence type="ECO:0000256" key="6">
    <source>
        <dbReference type="ARBA" id="ARBA00022729"/>
    </source>
</evidence>
<dbReference type="Gene3D" id="2.40.160.10">
    <property type="entry name" value="Porin"/>
    <property type="match status" value="1"/>
</dbReference>
<dbReference type="InterPro" id="IPR050298">
    <property type="entry name" value="Gram-neg_bact_OMP"/>
</dbReference>
<dbReference type="GO" id="GO:0009279">
    <property type="term" value="C:cell outer membrane"/>
    <property type="evidence" value="ECO:0007669"/>
    <property type="project" value="UniProtKB-SubCell"/>
</dbReference>
<name>A0A059KM43_9BURK</name>
<evidence type="ECO:0000313" key="13">
    <source>
        <dbReference type="EMBL" id="KDB52517.1"/>
    </source>
</evidence>
<dbReference type="AlphaFoldDB" id="A0A059KM43"/>
<keyword evidence="14" id="KW-1185">Reference proteome</keyword>
<keyword evidence="5" id="KW-0812">Transmembrane</keyword>
<evidence type="ECO:0000256" key="4">
    <source>
        <dbReference type="ARBA" id="ARBA00022452"/>
    </source>
</evidence>
<dbReference type="Proteomes" id="UP000026714">
    <property type="component" value="Unassembled WGS sequence"/>
</dbReference>
<keyword evidence="10" id="KW-0998">Cell outer membrane</keyword>
<keyword evidence="8" id="KW-0626">Porin</keyword>
<dbReference type="InterPro" id="IPR002299">
    <property type="entry name" value="Porin_Neis"/>
</dbReference>
<proteinExistence type="predicted"/>
<dbReference type="PANTHER" id="PTHR34501:SF9">
    <property type="entry name" value="MAJOR OUTER MEMBRANE PROTEIN P.IA"/>
    <property type="match status" value="1"/>
</dbReference>
<keyword evidence="9" id="KW-0472">Membrane</keyword>
<comment type="subcellular location">
    <subcellularLocation>
        <location evidence="1">Cell outer membrane</location>
        <topology evidence="1">Multi-pass membrane protein</topology>
    </subcellularLocation>
</comment>
<dbReference type="eggNOG" id="COG3203">
    <property type="taxonomic scope" value="Bacteria"/>
</dbReference>
<evidence type="ECO:0000256" key="11">
    <source>
        <dbReference type="SAM" id="SignalP"/>
    </source>
</evidence>
<dbReference type="GO" id="GO:0015288">
    <property type="term" value="F:porin activity"/>
    <property type="evidence" value="ECO:0007669"/>
    <property type="project" value="UniProtKB-KW"/>
</dbReference>
<dbReference type="EMBL" id="AZRA01000048">
    <property type="protein sequence ID" value="KDB52517.1"/>
    <property type="molecule type" value="Genomic_DNA"/>
</dbReference>
<evidence type="ECO:0000256" key="2">
    <source>
        <dbReference type="ARBA" id="ARBA00011233"/>
    </source>
</evidence>
<dbReference type="GO" id="GO:0046930">
    <property type="term" value="C:pore complex"/>
    <property type="evidence" value="ECO:0007669"/>
    <property type="project" value="UniProtKB-KW"/>
</dbReference>
<dbReference type="PANTHER" id="PTHR34501">
    <property type="entry name" value="PROTEIN YDDL-RELATED"/>
    <property type="match status" value="1"/>
</dbReference>
<dbReference type="InterPro" id="IPR033900">
    <property type="entry name" value="Gram_neg_porin_domain"/>
</dbReference>
<feature type="domain" description="Porin" evidence="12">
    <location>
        <begin position="7"/>
        <end position="289"/>
    </location>
</feature>
<keyword evidence="7" id="KW-0406">Ion transport</keyword>
<feature type="signal peptide" evidence="11">
    <location>
        <begin position="1"/>
        <end position="20"/>
    </location>
</feature>